<dbReference type="KEGG" id="nmes:H9L09_12180"/>
<feature type="compositionally biased region" description="Basic and acidic residues" evidence="3">
    <location>
        <begin position="215"/>
        <end position="229"/>
    </location>
</feature>
<sequence length="267" mass="28573">MSEPEAGRVRTAGMEPTYATAIALARVGFAALGLRLDVEGDERIPRDGPVLLAANHVSFLDFALVGLAARRSRRRVRFLARHDVWSSPAGAAMTAMRHVPVDPAAPAAAYLRARRLLLEGEAVGIFPEAGISTSYVVRGLMPGTAALAAQTGVPIHPVVIWGPQRIATAGRPVDLHRGRPITVRVGEPLPVLTGADPRTTTERLGAVLQRMLDEVQDRPEHRPRPDEPAGWHPAHLGGSAPAPELARSVERLPRSAVPPTWGTGARR</sequence>
<evidence type="ECO:0000313" key="6">
    <source>
        <dbReference type="Proteomes" id="UP000515947"/>
    </source>
</evidence>
<dbReference type="SUPFAM" id="SSF69593">
    <property type="entry name" value="Glycerol-3-phosphate (1)-acyltransferase"/>
    <property type="match status" value="1"/>
</dbReference>
<accession>A0A7G9R6Z7</accession>
<dbReference type="PANTHER" id="PTHR10434:SF55">
    <property type="entry name" value="POSSIBLE ACYLTRANSFERASE"/>
    <property type="match status" value="1"/>
</dbReference>
<feature type="domain" description="Phospholipid/glycerol acyltransferase" evidence="4">
    <location>
        <begin position="50"/>
        <end position="163"/>
    </location>
</feature>
<proteinExistence type="predicted"/>
<dbReference type="AlphaFoldDB" id="A0A7G9R6Z7"/>
<dbReference type="RefSeq" id="WP_187577212.1">
    <property type="nucleotide sequence ID" value="NZ_CP060713.1"/>
</dbReference>
<keyword evidence="6" id="KW-1185">Reference proteome</keyword>
<dbReference type="GO" id="GO:0003841">
    <property type="term" value="F:1-acylglycerol-3-phosphate O-acyltransferase activity"/>
    <property type="evidence" value="ECO:0007669"/>
    <property type="project" value="TreeGrafter"/>
</dbReference>
<reference evidence="5 6" key="1">
    <citation type="submission" date="2020-08" db="EMBL/GenBank/DDBJ databases">
        <title>Genome sequence of Nocardioides mesophilus KACC 16243T.</title>
        <authorList>
            <person name="Hyun D.-W."/>
            <person name="Bae J.-W."/>
        </authorList>
    </citation>
    <scope>NUCLEOTIDE SEQUENCE [LARGE SCALE GENOMIC DNA]</scope>
    <source>
        <strain evidence="5 6">KACC 16243</strain>
    </source>
</reference>
<dbReference type="EMBL" id="CP060713">
    <property type="protein sequence ID" value="QNN51372.1"/>
    <property type="molecule type" value="Genomic_DNA"/>
</dbReference>
<evidence type="ECO:0000256" key="1">
    <source>
        <dbReference type="ARBA" id="ARBA00022679"/>
    </source>
</evidence>
<dbReference type="InterPro" id="IPR002123">
    <property type="entry name" value="Plipid/glycerol_acylTrfase"/>
</dbReference>
<dbReference type="Proteomes" id="UP000515947">
    <property type="component" value="Chromosome"/>
</dbReference>
<evidence type="ECO:0000256" key="2">
    <source>
        <dbReference type="ARBA" id="ARBA00023315"/>
    </source>
</evidence>
<dbReference type="GO" id="GO:0005886">
    <property type="term" value="C:plasma membrane"/>
    <property type="evidence" value="ECO:0007669"/>
    <property type="project" value="TreeGrafter"/>
</dbReference>
<dbReference type="Pfam" id="PF01553">
    <property type="entry name" value="Acyltransferase"/>
    <property type="match status" value="1"/>
</dbReference>
<dbReference type="PANTHER" id="PTHR10434">
    <property type="entry name" value="1-ACYL-SN-GLYCEROL-3-PHOSPHATE ACYLTRANSFERASE"/>
    <property type="match status" value="1"/>
</dbReference>
<dbReference type="GO" id="GO:0006654">
    <property type="term" value="P:phosphatidic acid biosynthetic process"/>
    <property type="evidence" value="ECO:0007669"/>
    <property type="project" value="TreeGrafter"/>
</dbReference>
<protein>
    <submittedName>
        <fullName evidence="5">1-acyl-sn-glycerol-3-phosphate acyltransferase</fullName>
    </submittedName>
</protein>
<feature type="region of interest" description="Disordered" evidence="3">
    <location>
        <begin position="215"/>
        <end position="267"/>
    </location>
</feature>
<dbReference type="CDD" id="cd07989">
    <property type="entry name" value="LPLAT_AGPAT-like"/>
    <property type="match status" value="1"/>
</dbReference>
<dbReference type="SMART" id="SM00563">
    <property type="entry name" value="PlsC"/>
    <property type="match status" value="1"/>
</dbReference>
<evidence type="ECO:0000256" key="3">
    <source>
        <dbReference type="SAM" id="MobiDB-lite"/>
    </source>
</evidence>
<keyword evidence="1 5" id="KW-0808">Transferase</keyword>
<evidence type="ECO:0000259" key="4">
    <source>
        <dbReference type="SMART" id="SM00563"/>
    </source>
</evidence>
<evidence type="ECO:0000313" key="5">
    <source>
        <dbReference type="EMBL" id="QNN51372.1"/>
    </source>
</evidence>
<keyword evidence="2 5" id="KW-0012">Acyltransferase</keyword>
<name>A0A7G9R6Z7_9ACTN</name>
<gene>
    <name evidence="5" type="ORF">H9L09_12180</name>
</gene>
<organism evidence="5 6">
    <name type="scientific">Nocardioides mesophilus</name>
    <dbReference type="NCBI Taxonomy" id="433659"/>
    <lineage>
        <taxon>Bacteria</taxon>
        <taxon>Bacillati</taxon>
        <taxon>Actinomycetota</taxon>
        <taxon>Actinomycetes</taxon>
        <taxon>Propionibacteriales</taxon>
        <taxon>Nocardioidaceae</taxon>
        <taxon>Nocardioides</taxon>
    </lineage>
</organism>